<proteinExistence type="inferred from homology"/>
<feature type="active site" description="Charge relay system" evidence="8">
    <location>
        <position position="144"/>
    </location>
</feature>
<evidence type="ECO:0000256" key="5">
    <source>
        <dbReference type="ARBA" id="ARBA00022825"/>
    </source>
</evidence>
<feature type="domain" description="Peptidase S1" evidence="11">
    <location>
        <begin position="161"/>
        <end position="282"/>
    </location>
</feature>
<sequence length="292" mass="28694">MNSTFARRIRVIAVASGLLAATALATPAAAGGRAADHGTLSAAEFAAADASLRAADVAGSAWHADSEAGKVRVTVDSTVDAAEVAQLRKAVAVPADALEITRTPGRFTPLVAGGEAITGGGALCSLGFNVQSGTGVKYALTAGHCTSGTATWSIGPRAGSSFPGNDYGLIRHTNPAAADGRVYLHNGTYQDITTAGNAVVGLPVCFSGATSGVHCGTVTALNATVNYGSGNLVSGLGRTNICAAPGDSGGSVFQGGTAIGLISGGSGTCATGGVTYYQPVLEALNAYGVSVF</sequence>
<dbReference type="SUPFAM" id="SSF50494">
    <property type="entry name" value="Trypsin-like serine proteases"/>
    <property type="match status" value="1"/>
</dbReference>
<feature type="chain" id="PRO_5038493788" evidence="10">
    <location>
        <begin position="26"/>
        <end position="292"/>
    </location>
</feature>
<feature type="active site" description="Charge relay system" evidence="8">
    <location>
        <position position="166"/>
    </location>
</feature>
<evidence type="ECO:0000256" key="3">
    <source>
        <dbReference type="ARBA" id="ARBA00022729"/>
    </source>
</evidence>
<feature type="active site" description="Charge relay system" evidence="8">
    <location>
        <position position="248"/>
    </location>
</feature>
<dbReference type="InterPro" id="IPR004236">
    <property type="entry name" value="Pept_S1_alpha_lytic"/>
</dbReference>
<dbReference type="KEGG" id="slia:HA039_00285"/>
<evidence type="ECO:0000313" key="14">
    <source>
        <dbReference type="Proteomes" id="UP000501179"/>
    </source>
</evidence>
<evidence type="ECO:0000256" key="2">
    <source>
        <dbReference type="ARBA" id="ARBA00022670"/>
    </source>
</evidence>
<dbReference type="InterPro" id="IPR043504">
    <property type="entry name" value="Peptidase_S1_PA_chymotrypsin"/>
</dbReference>
<keyword evidence="6" id="KW-0865">Zymogen</keyword>
<dbReference type="Pfam" id="PF02983">
    <property type="entry name" value="Pro_Al_protease"/>
    <property type="match status" value="1"/>
</dbReference>
<dbReference type="GO" id="GO:0006508">
    <property type="term" value="P:proteolysis"/>
    <property type="evidence" value="ECO:0007669"/>
    <property type="project" value="UniProtKB-KW"/>
</dbReference>
<dbReference type="EMBL" id="CP050177">
    <property type="protein sequence ID" value="QIQ00941.1"/>
    <property type="molecule type" value="Genomic_DNA"/>
</dbReference>
<name>A0A6G9GSF3_9ACTN</name>
<keyword evidence="2" id="KW-0645">Protease</keyword>
<comment type="similarity">
    <text evidence="1">Belongs to the peptidase S1 family.</text>
</comment>
<evidence type="ECO:0000256" key="6">
    <source>
        <dbReference type="ARBA" id="ARBA00023145"/>
    </source>
</evidence>
<keyword evidence="4" id="KW-0378">Hydrolase</keyword>
<dbReference type="PIRSF" id="PIRSF001134">
    <property type="entry name" value="Streptogrisin"/>
    <property type="match status" value="1"/>
</dbReference>
<evidence type="ECO:0000256" key="10">
    <source>
        <dbReference type="SAM" id="SignalP"/>
    </source>
</evidence>
<reference evidence="13 14" key="1">
    <citation type="submission" date="2020-03" db="EMBL/GenBank/DDBJ databases">
        <title>A novel species.</title>
        <authorList>
            <person name="Gao J."/>
        </authorList>
    </citation>
    <scope>NUCLEOTIDE SEQUENCE [LARGE SCALE GENOMIC DNA]</scope>
    <source>
        <strain evidence="13 14">QMT-12</strain>
    </source>
</reference>
<evidence type="ECO:0000256" key="9">
    <source>
        <dbReference type="PIRSR" id="PIRSR001134-2"/>
    </source>
</evidence>
<evidence type="ECO:0000256" key="7">
    <source>
        <dbReference type="ARBA" id="ARBA00023157"/>
    </source>
</evidence>
<gene>
    <name evidence="13" type="ORF">HA039_00285</name>
</gene>
<evidence type="ECO:0000313" key="13">
    <source>
        <dbReference type="EMBL" id="QIQ00941.1"/>
    </source>
</evidence>
<feature type="signal peptide" evidence="10">
    <location>
        <begin position="1"/>
        <end position="25"/>
    </location>
</feature>
<keyword evidence="14" id="KW-1185">Reference proteome</keyword>
<feature type="disulfide bond" evidence="9">
    <location>
        <begin position="205"/>
        <end position="215"/>
    </location>
</feature>
<dbReference type="Pfam" id="PF00089">
    <property type="entry name" value="Trypsin"/>
    <property type="match status" value="1"/>
</dbReference>
<dbReference type="Gene3D" id="2.40.10.10">
    <property type="entry name" value="Trypsin-like serine proteases"/>
    <property type="match status" value="2"/>
</dbReference>
<dbReference type="AlphaFoldDB" id="A0A6G9GSF3"/>
<dbReference type="InterPro" id="IPR001254">
    <property type="entry name" value="Trypsin_dom"/>
</dbReference>
<feature type="domain" description="Peptidase S1A alpha-lytic prodomain" evidence="12">
    <location>
        <begin position="41"/>
        <end position="95"/>
    </location>
</feature>
<dbReference type="InterPro" id="IPR001316">
    <property type="entry name" value="Pept_S1A_streptogrisin"/>
</dbReference>
<evidence type="ECO:0000256" key="1">
    <source>
        <dbReference type="ARBA" id="ARBA00007664"/>
    </source>
</evidence>
<dbReference type="Proteomes" id="UP000501179">
    <property type="component" value="Chromosome"/>
</dbReference>
<dbReference type="GO" id="GO:0005576">
    <property type="term" value="C:extracellular region"/>
    <property type="evidence" value="ECO:0007669"/>
    <property type="project" value="InterPro"/>
</dbReference>
<evidence type="ECO:0000256" key="4">
    <source>
        <dbReference type="ARBA" id="ARBA00022801"/>
    </source>
</evidence>
<evidence type="ECO:0000256" key="8">
    <source>
        <dbReference type="PIRSR" id="PIRSR001134-1"/>
    </source>
</evidence>
<keyword evidence="5" id="KW-0720">Serine protease</keyword>
<dbReference type="PRINTS" id="PR00861">
    <property type="entry name" value="ALYTICPTASE"/>
</dbReference>
<organism evidence="13 14">
    <name type="scientific">Streptomyces liangshanensis</name>
    <dbReference type="NCBI Taxonomy" id="2717324"/>
    <lineage>
        <taxon>Bacteria</taxon>
        <taxon>Bacillati</taxon>
        <taxon>Actinomycetota</taxon>
        <taxon>Actinomycetes</taxon>
        <taxon>Kitasatosporales</taxon>
        <taxon>Streptomycetaceae</taxon>
        <taxon>Streptomyces</taxon>
    </lineage>
</organism>
<dbReference type="RefSeq" id="WP_167022049.1">
    <property type="nucleotide sequence ID" value="NZ_CP050177.1"/>
</dbReference>
<keyword evidence="3 10" id="KW-0732">Signal</keyword>
<keyword evidence="7 9" id="KW-1015">Disulfide bond</keyword>
<dbReference type="CDD" id="cd21112">
    <property type="entry name" value="alphaLP-like"/>
    <property type="match status" value="1"/>
</dbReference>
<feature type="disulfide bond" evidence="9">
    <location>
        <begin position="242"/>
        <end position="269"/>
    </location>
</feature>
<evidence type="ECO:0000259" key="11">
    <source>
        <dbReference type="Pfam" id="PF00089"/>
    </source>
</evidence>
<feature type="disulfide bond" evidence="9">
    <location>
        <begin position="124"/>
        <end position="145"/>
    </location>
</feature>
<protein>
    <submittedName>
        <fullName evidence="13">S1 family peptidase</fullName>
    </submittedName>
</protein>
<dbReference type="GO" id="GO:0004252">
    <property type="term" value="F:serine-type endopeptidase activity"/>
    <property type="evidence" value="ECO:0007669"/>
    <property type="project" value="InterPro"/>
</dbReference>
<accession>A0A6G9GSF3</accession>
<dbReference type="InterPro" id="IPR009003">
    <property type="entry name" value="Peptidase_S1_PA"/>
</dbReference>
<evidence type="ECO:0000259" key="12">
    <source>
        <dbReference type="Pfam" id="PF02983"/>
    </source>
</evidence>